<sequence>MKVWGLSLPADMISLVDLRGSPARFIMDP</sequence>
<reference evidence="1" key="2">
    <citation type="journal article" date="2015" name="Data Brief">
        <title>Shoot transcriptome of the giant reed, Arundo donax.</title>
        <authorList>
            <person name="Barrero R.A."/>
            <person name="Guerrero F.D."/>
            <person name="Moolhuijzen P."/>
            <person name="Goolsby J.A."/>
            <person name="Tidwell J."/>
            <person name="Bellgard S.E."/>
            <person name="Bellgard M.I."/>
        </authorList>
    </citation>
    <scope>NUCLEOTIDE SEQUENCE</scope>
    <source>
        <tissue evidence="1">Shoot tissue taken approximately 20 cm above the soil surface</tissue>
    </source>
</reference>
<name>A0A0A9FKJ6_ARUDO</name>
<dbReference type="EMBL" id="GBRH01184341">
    <property type="protein sequence ID" value="JAE13555.1"/>
    <property type="molecule type" value="Transcribed_RNA"/>
</dbReference>
<protein>
    <submittedName>
        <fullName evidence="1">Uncharacterized protein</fullName>
    </submittedName>
</protein>
<organism evidence="1">
    <name type="scientific">Arundo donax</name>
    <name type="common">Giant reed</name>
    <name type="synonym">Donax arundinaceus</name>
    <dbReference type="NCBI Taxonomy" id="35708"/>
    <lineage>
        <taxon>Eukaryota</taxon>
        <taxon>Viridiplantae</taxon>
        <taxon>Streptophyta</taxon>
        <taxon>Embryophyta</taxon>
        <taxon>Tracheophyta</taxon>
        <taxon>Spermatophyta</taxon>
        <taxon>Magnoliopsida</taxon>
        <taxon>Liliopsida</taxon>
        <taxon>Poales</taxon>
        <taxon>Poaceae</taxon>
        <taxon>PACMAD clade</taxon>
        <taxon>Arundinoideae</taxon>
        <taxon>Arundineae</taxon>
        <taxon>Arundo</taxon>
    </lineage>
</organism>
<dbReference type="AlphaFoldDB" id="A0A0A9FKJ6"/>
<reference evidence="1" key="1">
    <citation type="submission" date="2014-09" db="EMBL/GenBank/DDBJ databases">
        <authorList>
            <person name="Magalhaes I.L.F."/>
            <person name="Oliveira U."/>
            <person name="Santos F.R."/>
            <person name="Vidigal T.H.D.A."/>
            <person name="Brescovit A.D."/>
            <person name="Santos A.J."/>
        </authorList>
    </citation>
    <scope>NUCLEOTIDE SEQUENCE</scope>
    <source>
        <tissue evidence="1">Shoot tissue taken approximately 20 cm above the soil surface</tissue>
    </source>
</reference>
<proteinExistence type="predicted"/>
<accession>A0A0A9FKJ6</accession>
<evidence type="ECO:0000313" key="1">
    <source>
        <dbReference type="EMBL" id="JAE13555.1"/>
    </source>
</evidence>